<dbReference type="Pfam" id="PF00480">
    <property type="entry name" value="ROK"/>
    <property type="match status" value="1"/>
</dbReference>
<proteinExistence type="inferred from homology"/>
<keyword evidence="5" id="KW-1185">Reference proteome</keyword>
<dbReference type="InterPro" id="IPR043129">
    <property type="entry name" value="ATPase_NBD"/>
</dbReference>
<dbReference type="InterPro" id="IPR000600">
    <property type="entry name" value="ROK"/>
</dbReference>
<dbReference type="InterPro" id="IPR049874">
    <property type="entry name" value="ROK_cs"/>
</dbReference>
<dbReference type="Gene3D" id="1.10.10.10">
    <property type="entry name" value="Winged helix-like DNA-binding domain superfamily/Winged helix DNA-binding domain"/>
    <property type="match status" value="1"/>
</dbReference>
<comment type="function">
    <text evidence="1">Transcriptional repressor of xylose-utilizing enzymes.</text>
</comment>
<evidence type="ECO:0000313" key="4">
    <source>
        <dbReference type="EMBL" id="MFD1675541.1"/>
    </source>
</evidence>
<evidence type="ECO:0000256" key="1">
    <source>
        <dbReference type="ARBA" id="ARBA00002486"/>
    </source>
</evidence>
<dbReference type="SUPFAM" id="SSF46785">
    <property type="entry name" value="Winged helix' DNA-binding domain"/>
    <property type="match status" value="1"/>
</dbReference>
<dbReference type="RefSeq" id="WP_377943421.1">
    <property type="nucleotide sequence ID" value="NZ_JBHUCX010000029.1"/>
</dbReference>
<comment type="caution">
    <text evidence="4">The sequence shown here is derived from an EMBL/GenBank/DDBJ whole genome shotgun (WGS) entry which is preliminary data.</text>
</comment>
<dbReference type="PANTHER" id="PTHR18964">
    <property type="entry name" value="ROK (REPRESSOR, ORF, KINASE) FAMILY"/>
    <property type="match status" value="1"/>
</dbReference>
<accession>A0ABW4JGU4</accession>
<dbReference type="PROSITE" id="PS01125">
    <property type="entry name" value="ROK"/>
    <property type="match status" value="1"/>
</dbReference>
<dbReference type="InterPro" id="IPR036388">
    <property type="entry name" value="WH-like_DNA-bd_sf"/>
</dbReference>
<dbReference type="PANTHER" id="PTHR18964:SF149">
    <property type="entry name" value="BIFUNCTIONAL UDP-N-ACETYLGLUCOSAMINE 2-EPIMERASE_N-ACETYLMANNOSAMINE KINASE"/>
    <property type="match status" value="1"/>
</dbReference>
<dbReference type="Gene3D" id="3.30.420.40">
    <property type="match status" value="2"/>
</dbReference>
<dbReference type="Pfam" id="PF13412">
    <property type="entry name" value="HTH_24"/>
    <property type="match status" value="1"/>
</dbReference>
<evidence type="ECO:0000256" key="2">
    <source>
        <dbReference type="ARBA" id="ARBA00006479"/>
    </source>
</evidence>
<evidence type="ECO:0000313" key="5">
    <source>
        <dbReference type="Proteomes" id="UP001597079"/>
    </source>
</evidence>
<keyword evidence="3" id="KW-0859">Xylose metabolism</keyword>
<dbReference type="InterPro" id="IPR036390">
    <property type="entry name" value="WH_DNA-bd_sf"/>
</dbReference>
<gene>
    <name evidence="4" type="ORF">ACFSB2_12635</name>
</gene>
<comment type="similarity">
    <text evidence="2">Belongs to the ROK (NagC/XylR) family.</text>
</comment>
<evidence type="ECO:0000256" key="3">
    <source>
        <dbReference type="ARBA" id="ARBA00022629"/>
    </source>
</evidence>
<dbReference type="Proteomes" id="UP001597079">
    <property type="component" value="Unassembled WGS sequence"/>
</dbReference>
<keyword evidence="3" id="KW-0119">Carbohydrate metabolism</keyword>
<organism evidence="4 5">
    <name type="scientific">Alicyclobacillus fodiniaquatilis</name>
    <dbReference type="NCBI Taxonomy" id="1661150"/>
    <lineage>
        <taxon>Bacteria</taxon>
        <taxon>Bacillati</taxon>
        <taxon>Bacillota</taxon>
        <taxon>Bacilli</taxon>
        <taxon>Bacillales</taxon>
        <taxon>Alicyclobacillaceae</taxon>
        <taxon>Alicyclobacillus</taxon>
    </lineage>
</organism>
<dbReference type="EMBL" id="JBHUCX010000029">
    <property type="protein sequence ID" value="MFD1675541.1"/>
    <property type="molecule type" value="Genomic_DNA"/>
</dbReference>
<protein>
    <submittedName>
        <fullName evidence="4">ROK family transcriptional regulator</fullName>
    </submittedName>
</protein>
<dbReference type="SUPFAM" id="SSF53067">
    <property type="entry name" value="Actin-like ATPase domain"/>
    <property type="match status" value="1"/>
</dbReference>
<sequence>MNTANHRLLRDINLSLVLQMIQEQAPISQRDLVQHTGLSPSTVFTLINQLHASDLIRECGYATSSGGRRPKLLEMNPEGGYFISVDLGGTKISVGVLDLVMHVRQQWVYSTPPEGGESVFQKLMEVISDTRQYCEDQAWKILGMGICTSGIVDCLNGVVIEADNLGWHDFPLAERLKAALGFVPVIEHDTNAAAYAEFVYGASRGQSNVVYVSIGTGIGAGLILNGRLFTGSNDMAGEIGHVTVEHGGPMCRCGKRGCLEAIASGPALARTYVQRSRATPGADGVDGKTVIALAEQKDAVSCEIVTDAGKKIGHTVGNLTNVLNLDTIVIGGGVMAAGDVMFSAIKEEILSVLLPRMRDKPHIVKASLGPSAGLVGVGALSLARMFNAVSLSDVGGWS</sequence>
<reference evidence="5" key="1">
    <citation type="journal article" date="2019" name="Int. J. Syst. Evol. Microbiol.">
        <title>The Global Catalogue of Microorganisms (GCM) 10K type strain sequencing project: providing services to taxonomists for standard genome sequencing and annotation.</title>
        <authorList>
            <consortium name="The Broad Institute Genomics Platform"/>
            <consortium name="The Broad Institute Genome Sequencing Center for Infectious Disease"/>
            <person name="Wu L."/>
            <person name="Ma J."/>
        </authorList>
    </citation>
    <scope>NUCLEOTIDE SEQUENCE [LARGE SCALE GENOMIC DNA]</scope>
    <source>
        <strain evidence="5">CGMCC 1.12286</strain>
    </source>
</reference>
<name>A0ABW4JGU4_9BACL</name>